<accession>A0A428YCA5</accession>
<evidence type="ECO:0000313" key="3">
    <source>
        <dbReference type="EMBL" id="RSM65235.1"/>
    </source>
</evidence>
<feature type="domain" description="Nucleoside phosphorylase" evidence="2">
    <location>
        <begin position="430"/>
        <end position="622"/>
    </location>
</feature>
<dbReference type="PANTHER" id="PTHR46832:SF1">
    <property type="entry name" value="5'-METHYLTHIOADENOSINE_S-ADENOSYLHOMOCYSTEINE NUCLEOSIDASE"/>
    <property type="match status" value="1"/>
</dbReference>
<dbReference type="InterPro" id="IPR000845">
    <property type="entry name" value="Nucleoside_phosphorylase_d"/>
</dbReference>
<gene>
    <name evidence="3" type="ORF">DMH04_49610</name>
</gene>
<keyword evidence="1" id="KW-1133">Transmembrane helix</keyword>
<sequence>MAQPVSDWHVPFAQCRAIARGVRRAQHAKAAINTVRPRGVAGFIRNRAPLALVLYLAATEGRLVVQGTTAVAMLEPRAVGEKTWQPKGLRLGSLSFVDRRWSVLLFAAPAFILLGLSLLAFAVDASGTSTLVGVALALGYVLVVYLGMLVYPLFARSPKTQEDLGWSDAAARQWTMPLFHQENENRIDELFDQVRTRLTRLIAIETERHAQDRDARVTYQGTTAEVLCPLSGMTTDQARLRLNRLSGAYNPFKDGHNIAIRVSSSVPGRGKRIPIKPISFFRLFAVAVIAAVMGNALLVNDFERDFCAVHTCTGGLVEYGQALLWLLYQAIWQQPARLTPMTDVALTLGWLMRWLALAFVLVAVTAAVRLRAARIEAIKSRQEAWQLMGSTRLLIVTVADVERDAMLDEIEELKQEKLSPRFDGPVPVWSAGSINDTEIFVVQAGMQGEANYAGSIHVTARAIRHVAPDYAIITGICYGLDAATQPGHVLVASEIMDLNHGKLHDVLGETFELPRGPRVPVSHLLLEASRALSRGWTRTAIHIGLMLSWNKLVNSQLTVEQLINDYPDAIGGDMEGHGFQATTIGTRVDSILIKAVSDKGVHKNDRDQVRAARNAAAFVLHLVGSGALSRTPEEQRAQS</sequence>
<evidence type="ECO:0000259" key="2">
    <source>
        <dbReference type="Pfam" id="PF01048"/>
    </source>
</evidence>
<dbReference type="AlphaFoldDB" id="A0A428YCA5"/>
<dbReference type="Gene3D" id="3.40.50.1580">
    <property type="entry name" value="Nucleoside phosphorylase domain"/>
    <property type="match status" value="1"/>
</dbReference>
<evidence type="ECO:0000313" key="4">
    <source>
        <dbReference type="Proteomes" id="UP000287547"/>
    </source>
</evidence>
<feature type="transmembrane region" description="Helical" evidence="1">
    <location>
        <begin position="351"/>
        <end position="372"/>
    </location>
</feature>
<reference evidence="3 4" key="1">
    <citation type="submission" date="2018-05" db="EMBL/GenBank/DDBJ databases">
        <title>Evolution of GPA BGCs.</title>
        <authorList>
            <person name="Waglechner N."/>
            <person name="Wright G.D."/>
        </authorList>
    </citation>
    <scope>NUCLEOTIDE SEQUENCE [LARGE SCALE GENOMIC DNA]</scope>
    <source>
        <strain evidence="3 4">A82846</strain>
    </source>
</reference>
<keyword evidence="1" id="KW-0812">Transmembrane</keyword>
<name>A0A428YCA5_KIBAR</name>
<evidence type="ECO:0000256" key="1">
    <source>
        <dbReference type="SAM" id="Phobius"/>
    </source>
</evidence>
<proteinExistence type="predicted"/>
<dbReference type="RefSeq" id="WP_037268620.1">
    <property type="nucleotide sequence ID" value="NZ_QHKI01000087.1"/>
</dbReference>
<dbReference type="EMBL" id="QHKI01000087">
    <property type="protein sequence ID" value="RSM65235.1"/>
    <property type="molecule type" value="Genomic_DNA"/>
</dbReference>
<dbReference type="SUPFAM" id="SSF53167">
    <property type="entry name" value="Purine and uridine phosphorylases"/>
    <property type="match status" value="1"/>
</dbReference>
<dbReference type="Proteomes" id="UP000287547">
    <property type="component" value="Unassembled WGS sequence"/>
</dbReference>
<dbReference type="PANTHER" id="PTHR46832">
    <property type="entry name" value="5'-METHYLTHIOADENOSINE/S-ADENOSYLHOMOCYSTEINE NUCLEOSIDASE"/>
    <property type="match status" value="1"/>
</dbReference>
<keyword evidence="1" id="KW-0472">Membrane</keyword>
<feature type="transmembrane region" description="Helical" evidence="1">
    <location>
        <begin position="129"/>
        <end position="154"/>
    </location>
</feature>
<feature type="transmembrane region" description="Helical" evidence="1">
    <location>
        <begin position="103"/>
        <end position="123"/>
    </location>
</feature>
<dbReference type="GO" id="GO:0008782">
    <property type="term" value="F:adenosylhomocysteine nucleosidase activity"/>
    <property type="evidence" value="ECO:0007669"/>
    <property type="project" value="TreeGrafter"/>
</dbReference>
<dbReference type="GO" id="GO:0008930">
    <property type="term" value="F:methylthioadenosine nucleosidase activity"/>
    <property type="evidence" value="ECO:0007669"/>
    <property type="project" value="TreeGrafter"/>
</dbReference>
<feature type="transmembrane region" description="Helical" evidence="1">
    <location>
        <begin position="279"/>
        <end position="299"/>
    </location>
</feature>
<organism evidence="3 4">
    <name type="scientific">Kibdelosporangium aridum</name>
    <dbReference type="NCBI Taxonomy" id="2030"/>
    <lineage>
        <taxon>Bacteria</taxon>
        <taxon>Bacillati</taxon>
        <taxon>Actinomycetota</taxon>
        <taxon>Actinomycetes</taxon>
        <taxon>Pseudonocardiales</taxon>
        <taxon>Pseudonocardiaceae</taxon>
        <taxon>Kibdelosporangium</taxon>
    </lineage>
</organism>
<dbReference type="OrthoDB" id="5519916at2"/>
<comment type="caution">
    <text evidence="3">The sequence shown here is derived from an EMBL/GenBank/DDBJ whole genome shotgun (WGS) entry which is preliminary data.</text>
</comment>
<dbReference type="Pfam" id="PF01048">
    <property type="entry name" value="PNP_UDP_1"/>
    <property type="match status" value="1"/>
</dbReference>
<dbReference type="InterPro" id="IPR035994">
    <property type="entry name" value="Nucleoside_phosphorylase_sf"/>
</dbReference>
<protein>
    <recommendedName>
        <fullName evidence="2">Nucleoside phosphorylase domain-containing protein</fullName>
    </recommendedName>
</protein>
<dbReference type="GO" id="GO:0005829">
    <property type="term" value="C:cytosol"/>
    <property type="evidence" value="ECO:0007669"/>
    <property type="project" value="TreeGrafter"/>
</dbReference>
<dbReference type="GO" id="GO:0019284">
    <property type="term" value="P:L-methionine salvage from S-adenosylmethionine"/>
    <property type="evidence" value="ECO:0007669"/>
    <property type="project" value="TreeGrafter"/>
</dbReference>
<dbReference type="GO" id="GO:0009116">
    <property type="term" value="P:nucleoside metabolic process"/>
    <property type="evidence" value="ECO:0007669"/>
    <property type="project" value="InterPro"/>
</dbReference>